<reference evidence="12 13" key="1">
    <citation type="submission" date="2018-01" db="EMBL/GenBank/DDBJ databases">
        <title>Draft genome sequence of Sphaerisporangium sp. 7K107.</title>
        <authorList>
            <person name="Sahin N."/>
            <person name="Saygin H."/>
            <person name="Ay H."/>
        </authorList>
    </citation>
    <scope>NUCLEOTIDE SEQUENCE [LARGE SCALE GENOMIC DNA]</scope>
    <source>
        <strain evidence="12 13">7K107</strain>
    </source>
</reference>
<evidence type="ECO:0000256" key="2">
    <source>
        <dbReference type="ARBA" id="ARBA00005369"/>
    </source>
</evidence>
<name>A0A2W2DXY9_9ACTN</name>
<evidence type="ECO:0000256" key="7">
    <source>
        <dbReference type="ARBA" id="ARBA00022679"/>
    </source>
</evidence>
<evidence type="ECO:0000256" key="11">
    <source>
        <dbReference type="ARBA" id="ARBA00031350"/>
    </source>
</evidence>
<dbReference type="InterPro" id="IPR029063">
    <property type="entry name" value="SAM-dependent_MTases_sf"/>
</dbReference>
<comment type="similarity">
    <text evidence="2">Belongs to the methyltransferase superfamily. L-isoaspartyl/D-aspartyl protein methyltransferase family.</text>
</comment>
<dbReference type="AlphaFoldDB" id="A0A2W2DXY9"/>
<dbReference type="GO" id="GO:0032259">
    <property type="term" value="P:methylation"/>
    <property type="evidence" value="ECO:0007669"/>
    <property type="project" value="UniProtKB-KW"/>
</dbReference>
<comment type="subcellular location">
    <subcellularLocation>
        <location evidence="1">Cytoplasm</location>
    </subcellularLocation>
</comment>
<keyword evidence="13" id="KW-1185">Reference proteome</keyword>
<dbReference type="CDD" id="cd02440">
    <property type="entry name" value="AdoMet_MTases"/>
    <property type="match status" value="1"/>
</dbReference>
<dbReference type="SUPFAM" id="SSF53335">
    <property type="entry name" value="S-adenosyl-L-methionine-dependent methyltransferases"/>
    <property type="match status" value="1"/>
</dbReference>
<keyword evidence="7 12" id="KW-0808">Transferase</keyword>
<dbReference type="GO" id="GO:0004719">
    <property type="term" value="F:protein-L-isoaspartate (D-aspartate) O-methyltransferase activity"/>
    <property type="evidence" value="ECO:0007669"/>
    <property type="project" value="UniProtKB-EC"/>
</dbReference>
<dbReference type="InterPro" id="IPR000682">
    <property type="entry name" value="PCMT"/>
</dbReference>
<evidence type="ECO:0000256" key="5">
    <source>
        <dbReference type="ARBA" id="ARBA00022490"/>
    </source>
</evidence>
<evidence type="ECO:0000256" key="9">
    <source>
        <dbReference type="ARBA" id="ARBA00030757"/>
    </source>
</evidence>
<accession>A0A2W2DXY9</accession>
<sequence>MMTVDGGDRAGELRARLADELIARGYIRSARVEAAFRAVPRDAFVPADTPLDVIYHVDRSVVTKRDEHGVAVSSVSAAYIQVAMIEQAELRPGSRVLEIGSGGYNAALLAEVVGPGGRVVSVDIDPEVTGRAAALLEAAGYGGRVTVITADAQGEVFGRESFDAIIVTAGAWDLAPAWLRELAADGRLVVPLRMNGVSRSIAFRWETGRLVSTSAV</sequence>
<keyword evidence="5" id="KW-0963">Cytoplasm</keyword>
<comment type="caution">
    <text evidence="12">The sequence shown here is derived from an EMBL/GenBank/DDBJ whole genome shotgun (WGS) entry which is preliminary data.</text>
</comment>
<evidence type="ECO:0000256" key="6">
    <source>
        <dbReference type="ARBA" id="ARBA00022603"/>
    </source>
</evidence>
<evidence type="ECO:0000256" key="3">
    <source>
        <dbReference type="ARBA" id="ARBA00011890"/>
    </source>
</evidence>
<evidence type="ECO:0000313" key="13">
    <source>
        <dbReference type="Proteomes" id="UP000248544"/>
    </source>
</evidence>
<dbReference type="Proteomes" id="UP000248544">
    <property type="component" value="Unassembled WGS sequence"/>
</dbReference>
<keyword evidence="8" id="KW-0949">S-adenosyl-L-methionine</keyword>
<dbReference type="EC" id="2.1.1.77" evidence="3"/>
<dbReference type="PANTHER" id="PTHR11579:SF0">
    <property type="entry name" value="PROTEIN-L-ISOASPARTATE(D-ASPARTATE) O-METHYLTRANSFERASE"/>
    <property type="match status" value="1"/>
</dbReference>
<keyword evidence="6 12" id="KW-0489">Methyltransferase</keyword>
<dbReference type="PANTHER" id="PTHR11579">
    <property type="entry name" value="PROTEIN-L-ISOASPARTATE O-METHYLTRANSFERASE"/>
    <property type="match status" value="1"/>
</dbReference>
<protein>
    <recommendedName>
        <fullName evidence="4">Protein-L-isoaspartate O-methyltransferase</fullName>
        <ecNumber evidence="3">2.1.1.77</ecNumber>
    </recommendedName>
    <alternativeName>
        <fullName evidence="11">L-isoaspartyl protein carboxyl methyltransferase</fullName>
    </alternativeName>
    <alternativeName>
        <fullName evidence="9">Protein L-isoaspartyl methyltransferase</fullName>
    </alternativeName>
    <alternativeName>
        <fullName evidence="10">Protein-beta-aspartate methyltransferase</fullName>
    </alternativeName>
</protein>
<proteinExistence type="inferred from homology"/>
<dbReference type="Pfam" id="PF01135">
    <property type="entry name" value="PCMT"/>
    <property type="match status" value="1"/>
</dbReference>
<evidence type="ECO:0000256" key="1">
    <source>
        <dbReference type="ARBA" id="ARBA00004496"/>
    </source>
</evidence>
<dbReference type="GO" id="GO:0005737">
    <property type="term" value="C:cytoplasm"/>
    <property type="evidence" value="ECO:0007669"/>
    <property type="project" value="UniProtKB-SubCell"/>
</dbReference>
<evidence type="ECO:0000256" key="4">
    <source>
        <dbReference type="ARBA" id="ARBA00013346"/>
    </source>
</evidence>
<evidence type="ECO:0000256" key="10">
    <source>
        <dbReference type="ARBA" id="ARBA00031323"/>
    </source>
</evidence>
<dbReference type="EMBL" id="POUA01000722">
    <property type="protein sequence ID" value="PZG16776.1"/>
    <property type="molecule type" value="Genomic_DNA"/>
</dbReference>
<gene>
    <name evidence="12" type="ORF">C1I98_38855</name>
</gene>
<evidence type="ECO:0000256" key="8">
    <source>
        <dbReference type="ARBA" id="ARBA00022691"/>
    </source>
</evidence>
<dbReference type="Gene3D" id="3.40.50.150">
    <property type="entry name" value="Vaccinia Virus protein VP39"/>
    <property type="match status" value="1"/>
</dbReference>
<feature type="non-terminal residue" evidence="12">
    <location>
        <position position="216"/>
    </location>
</feature>
<organism evidence="12 13">
    <name type="scientific">Spongiactinospora gelatinilytica</name>
    <dbReference type="NCBI Taxonomy" id="2666298"/>
    <lineage>
        <taxon>Bacteria</taxon>
        <taxon>Bacillati</taxon>
        <taxon>Actinomycetota</taxon>
        <taxon>Actinomycetes</taxon>
        <taxon>Streptosporangiales</taxon>
        <taxon>Streptosporangiaceae</taxon>
        <taxon>Spongiactinospora</taxon>
    </lineage>
</organism>
<evidence type="ECO:0000313" key="12">
    <source>
        <dbReference type="EMBL" id="PZG16776.1"/>
    </source>
</evidence>